<comment type="caution">
    <text evidence="1">The sequence shown here is derived from an EMBL/GenBank/DDBJ whole genome shotgun (WGS) entry which is preliminary data.</text>
</comment>
<proteinExistence type="predicted"/>
<protein>
    <submittedName>
        <fullName evidence="1">Uncharacterized protein</fullName>
    </submittedName>
</protein>
<dbReference type="Gramene" id="rna26570">
    <property type="protein sequence ID" value="RHN63817.1"/>
    <property type="gene ID" value="gene26570"/>
</dbReference>
<dbReference type="AlphaFoldDB" id="A0A396ILN7"/>
<organism evidence="1 2">
    <name type="scientific">Medicago truncatula</name>
    <name type="common">Barrel medic</name>
    <name type="synonym">Medicago tribuloides</name>
    <dbReference type="NCBI Taxonomy" id="3880"/>
    <lineage>
        <taxon>Eukaryota</taxon>
        <taxon>Viridiplantae</taxon>
        <taxon>Streptophyta</taxon>
        <taxon>Embryophyta</taxon>
        <taxon>Tracheophyta</taxon>
        <taxon>Spermatophyta</taxon>
        <taxon>Magnoliopsida</taxon>
        <taxon>eudicotyledons</taxon>
        <taxon>Gunneridae</taxon>
        <taxon>Pentapetalae</taxon>
        <taxon>rosids</taxon>
        <taxon>fabids</taxon>
        <taxon>Fabales</taxon>
        <taxon>Fabaceae</taxon>
        <taxon>Papilionoideae</taxon>
        <taxon>50 kb inversion clade</taxon>
        <taxon>NPAAA clade</taxon>
        <taxon>Hologalegina</taxon>
        <taxon>IRL clade</taxon>
        <taxon>Trifolieae</taxon>
        <taxon>Medicago</taxon>
    </lineage>
</organism>
<reference evidence="2" key="1">
    <citation type="journal article" date="2018" name="Nat. Plants">
        <title>Whole-genome landscape of Medicago truncatula symbiotic genes.</title>
        <authorList>
            <person name="Pecrix Y."/>
            <person name="Staton S.E."/>
            <person name="Sallet E."/>
            <person name="Lelandais-Briere C."/>
            <person name="Moreau S."/>
            <person name="Carrere S."/>
            <person name="Blein T."/>
            <person name="Jardinaud M.F."/>
            <person name="Latrasse D."/>
            <person name="Zouine M."/>
            <person name="Zahm M."/>
            <person name="Kreplak J."/>
            <person name="Mayjonade B."/>
            <person name="Satge C."/>
            <person name="Perez M."/>
            <person name="Cauet S."/>
            <person name="Marande W."/>
            <person name="Chantry-Darmon C."/>
            <person name="Lopez-Roques C."/>
            <person name="Bouchez O."/>
            <person name="Berard A."/>
            <person name="Debelle F."/>
            <person name="Munos S."/>
            <person name="Bendahmane A."/>
            <person name="Berges H."/>
            <person name="Niebel A."/>
            <person name="Buitink J."/>
            <person name="Frugier F."/>
            <person name="Benhamed M."/>
            <person name="Crespi M."/>
            <person name="Gouzy J."/>
            <person name="Gamas P."/>
        </authorList>
    </citation>
    <scope>NUCLEOTIDE SEQUENCE [LARGE SCALE GENOMIC DNA]</scope>
    <source>
        <strain evidence="2">cv. Jemalong A17</strain>
    </source>
</reference>
<evidence type="ECO:0000313" key="2">
    <source>
        <dbReference type="Proteomes" id="UP000265566"/>
    </source>
</evidence>
<gene>
    <name evidence="1" type="ORF">MtrunA17_Chr4g0062421</name>
</gene>
<evidence type="ECO:0000313" key="1">
    <source>
        <dbReference type="EMBL" id="RHN63817.1"/>
    </source>
</evidence>
<name>A0A396ILN7_MEDTR</name>
<sequence length="46" mass="4847">MACVLSCCIQNRCLSISSPLPQKSSSGTTEVACTAKKSLAITDSRR</sequence>
<dbReference type="Proteomes" id="UP000265566">
    <property type="component" value="Chromosome 4"/>
</dbReference>
<accession>A0A396ILN7</accession>
<dbReference type="EMBL" id="PSQE01000004">
    <property type="protein sequence ID" value="RHN63817.1"/>
    <property type="molecule type" value="Genomic_DNA"/>
</dbReference>